<dbReference type="Proteomes" id="UP000594263">
    <property type="component" value="Unplaced"/>
</dbReference>
<proteinExistence type="predicted"/>
<dbReference type="AlphaFoldDB" id="A0A7N0VBA7"/>
<keyword evidence="2" id="KW-1185">Reference proteome</keyword>
<evidence type="ECO:0000313" key="1">
    <source>
        <dbReference type="EnsemblPlants" id="Kaladp0490s0018.1.v1.1.CDS.1"/>
    </source>
</evidence>
<dbReference type="EnsemblPlants" id="Kaladp0490s0018.1.v1.1">
    <property type="protein sequence ID" value="Kaladp0490s0018.1.v1.1.CDS.1"/>
    <property type="gene ID" value="Kaladp0490s0018.v1.1"/>
</dbReference>
<reference evidence="1" key="1">
    <citation type="submission" date="2021-01" db="UniProtKB">
        <authorList>
            <consortium name="EnsemblPlants"/>
        </authorList>
    </citation>
    <scope>IDENTIFICATION</scope>
</reference>
<name>A0A7N0VBA7_KALFE</name>
<protein>
    <submittedName>
        <fullName evidence="1">Uncharacterized protein</fullName>
    </submittedName>
</protein>
<evidence type="ECO:0000313" key="2">
    <source>
        <dbReference type="Proteomes" id="UP000594263"/>
    </source>
</evidence>
<dbReference type="Gramene" id="Kaladp0490s0018.1.v1.1">
    <property type="protein sequence ID" value="Kaladp0490s0018.1.v1.1.CDS.1"/>
    <property type="gene ID" value="Kaladp0490s0018.v1.1"/>
</dbReference>
<organism evidence="1 2">
    <name type="scientific">Kalanchoe fedtschenkoi</name>
    <name type="common">Lavender scallops</name>
    <name type="synonym">South American air plant</name>
    <dbReference type="NCBI Taxonomy" id="63787"/>
    <lineage>
        <taxon>Eukaryota</taxon>
        <taxon>Viridiplantae</taxon>
        <taxon>Streptophyta</taxon>
        <taxon>Embryophyta</taxon>
        <taxon>Tracheophyta</taxon>
        <taxon>Spermatophyta</taxon>
        <taxon>Magnoliopsida</taxon>
        <taxon>eudicotyledons</taxon>
        <taxon>Gunneridae</taxon>
        <taxon>Pentapetalae</taxon>
        <taxon>Saxifragales</taxon>
        <taxon>Crassulaceae</taxon>
        <taxon>Kalanchoe</taxon>
    </lineage>
</organism>
<sequence>MKMFGERKAVEMFEERKAVGCLKDNFCLKKKRCCNVVDDLFGATDFFLLNHTRLARFIISRPFFIFCSN</sequence>
<accession>A0A7N0VBA7</accession>